<evidence type="ECO:0000313" key="1">
    <source>
        <dbReference type="EMBL" id="GAA2727951.1"/>
    </source>
</evidence>
<dbReference type="Proteomes" id="UP001501842">
    <property type="component" value="Unassembled WGS sequence"/>
</dbReference>
<protein>
    <recommendedName>
        <fullName evidence="3">Secreted protein</fullName>
    </recommendedName>
</protein>
<accession>A0ABP6GRM6</accession>
<reference evidence="2" key="1">
    <citation type="journal article" date="2019" name="Int. J. Syst. Evol. Microbiol.">
        <title>The Global Catalogue of Microorganisms (GCM) 10K type strain sequencing project: providing services to taxonomists for standard genome sequencing and annotation.</title>
        <authorList>
            <consortium name="The Broad Institute Genomics Platform"/>
            <consortium name="The Broad Institute Genome Sequencing Center for Infectious Disease"/>
            <person name="Wu L."/>
            <person name="Ma J."/>
        </authorList>
    </citation>
    <scope>NUCLEOTIDE SEQUENCE [LARGE SCALE GENOMIC DNA]</scope>
    <source>
        <strain evidence="2">JCM 8201</strain>
    </source>
</reference>
<comment type="caution">
    <text evidence="1">The sequence shown here is derived from an EMBL/GenBank/DDBJ whole genome shotgun (WGS) entry which is preliminary data.</text>
</comment>
<sequence>MTRAPSRHGKPRSAAKRLLDRLVDARRRTLPALVLAAVVLAVAVFAAYRWAGDGSAESTGERKPSARGSAVPTLAVSDLLSEEGDPEADPHAEARLREKAPEHLESVRWSGDFLRVYTDLDEGDIEHPAARELCEIAVRYLKDTYTDTYKDDDPVVFVHAERSGNGHVVLVNSVTGPCRPVETR</sequence>
<organism evidence="1 2">
    <name type="scientific">Actinocorallia aurantiaca</name>
    <dbReference type="NCBI Taxonomy" id="46204"/>
    <lineage>
        <taxon>Bacteria</taxon>
        <taxon>Bacillati</taxon>
        <taxon>Actinomycetota</taxon>
        <taxon>Actinomycetes</taxon>
        <taxon>Streptosporangiales</taxon>
        <taxon>Thermomonosporaceae</taxon>
        <taxon>Actinocorallia</taxon>
    </lineage>
</organism>
<dbReference type="EMBL" id="BAAATZ010000012">
    <property type="protein sequence ID" value="GAA2727951.1"/>
    <property type="molecule type" value="Genomic_DNA"/>
</dbReference>
<keyword evidence="2" id="KW-1185">Reference proteome</keyword>
<evidence type="ECO:0000313" key="2">
    <source>
        <dbReference type="Proteomes" id="UP001501842"/>
    </source>
</evidence>
<proteinExistence type="predicted"/>
<gene>
    <name evidence="1" type="ORF">GCM10010439_35090</name>
</gene>
<evidence type="ECO:0008006" key="3">
    <source>
        <dbReference type="Google" id="ProtNLM"/>
    </source>
</evidence>
<name>A0ABP6GRM6_9ACTN</name>